<dbReference type="InterPro" id="IPR001387">
    <property type="entry name" value="Cro/C1-type_HTH"/>
</dbReference>
<dbReference type="EMBL" id="JACIJC010000006">
    <property type="protein sequence ID" value="MBB5687495.1"/>
    <property type="molecule type" value="Genomic_DNA"/>
</dbReference>
<reference evidence="2 3" key="1">
    <citation type="submission" date="2020-08" db="EMBL/GenBank/DDBJ databases">
        <title>Genomic Encyclopedia of Type Strains, Phase IV (KMG-IV): sequencing the most valuable type-strain genomes for metagenomic binning, comparative biology and taxonomic classification.</title>
        <authorList>
            <person name="Goeker M."/>
        </authorList>
    </citation>
    <scope>NUCLEOTIDE SEQUENCE [LARGE SCALE GENOMIC DNA]</scope>
    <source>
        <strain evidence="2 3">DSM 25079</strain>
    </source>
</reference>
<dbReference type="CDD" id="cd00093">
    <property type="entry name" value="HTH_XRE"/>
    <property type="match status" value="1"/>
</dbReference>
<protein>
    <submittedName>
        <fullName evidence="2">Putative DNA-binding mobile mystery protein A</fullName>
    </submittedName>
</protein>
<dbReference type="GO" id="GO:0003677">
    <property type="term" value="F:DNA binding"/>
    <property type="evidence" value="ECO:0007669"/>
    <property type="project" value="UniProtKB-KW"/>
</dbReference>
<dbReference type="PROSITE" id="PS50943">
    <property type="entry name" value="HTH_CROC1"/>
    <property type="match status" value="1"/>
</dbReference>
<evidence type="ECO:0000313" key="2">
    <source>
        <dbReference type="EMBL" id="MBB5687495.1"/>
    </source>
</evidence>
<dbReference type="SUPFAM" id="SSF47413">
    <property type="entry name" value="lambda repressor-like DNA-binding domains"/>
    <property type="match status" value="1"/>
</dbReference>
<dbReference type="Pfam" id="PF01381">
    <property type="entry name" value="HTH_3"/>
    <property type="match status" value="1"/>
</dbReference>
<dbReference type="SMART" id="SM00530">
    <property type="entry name" value="HTH_XRE"/>
    <property type="match status" value="1"/>
</dbReference>
<dbReference type="NCBIfam" id="TIGR02612">
    <property type="entry name" value="mob_myst_A"/>
    <property type="match status" value="1"/>
</dbReference>
<dbReference type="InterPro" id="IPR013435">
    <property type="entry name" value="Mobile_mystery_prot_A"/>
</dbReference>
<dbReference type="InterPro" id="IPR010982">
    <property type="entry name" value="Lambda_DNA-bd_dom_sf"/>
</dbReference>
<sequence length="154" mass="17169">MSMNQAALARKNLEKRLAPLRHAPIAMPSRGWTRAIREALGMTTRQLANRMGVSPSRIPVIEKAEATGATTFKTLREAAEAMNCTLVYAFVPTKPLDDILHDQAARKAGMELSRLDHTMRLENQAMVKGDLADERQRMIDDLLSGALRGLWDDE</sequence>
<accession>A0A7W9AKT3</accession>
<comment type="caution">
    <text evidence="2">The sequence shown here is derived from an EMBL/GenBank/DDBJ whole genome shotgun (WGS) entry which is preliminary data.</text>
</comment>
<feature type="domain" description="HTH cro/C1-type" evidence="1">
    <location>
        <begin position="34"/>
        <end position="89"/>
    </location>
</feature>
<name>A0A7W9AKT3_9SPHN</name>
<dbReference type="Proteomes" id="UP000549617">
    <property type="component" value="Unassembled WGS sequence"/>
</dbReference>
<proteinExistence type="predicted"/>
<organism evidence="2 3">
    <name type="scientific">Sphingobium boeckii</name>
    <dbReference type="NCBI Taxonomy" id="1082345"/>
    <lineage>
        <taxon>Bacteria</taxon>
        <taxon>Pseudomonadati</taxon>
        <taxon>Pseudomonadota</taxon>
        <taxon>Alphaproteobacteria</taxon>
        <taxon>Sphingomonadales</taxon>
        <taxon>Sphingomonadaceae</taxon>
        <taxon>Sphingobium</taxon>
    </lineage>
</organism>
<evidence type="ECO:0000313" key="3">
    <source>
        <dbReference type="Proteomes" id="UP000549617"/>
    </source>
</evidence>
<keyword evidence="2" id="KW-0238">DNA-binding</keyword>
<dbReference type="RefSeq" id="WP_184021306.1">
    <property type="nucleotide sequence ID" value="NZ_JACIJC010000006.1"/>
</dbReference>
<gene>
    <name evidence="2" type="ORF">FHS49_003537</name>
</gene>
<evidence type="ECO:0000259" key="1">
    <source>
        <dbReference type="PROSITE" id="PS50943"/>
    </source>
</evidence>
<dbReference type="AlphaFoldDB" id="A0A7W9AKT3"/>
<keyword evidence="3" id="KW-1185">Reference proteome</keyword>
<dbReference type="Gene3D" id="1.10.260.40">
    <property type="entry name" value="lambda repressor-like DNA-binding domains"/>
    <property type="match status" value="1"/>
</dbReference>